<accession>A0AAD9UT23</accession>
<feature type="non-terminal residue" evidence="1">
    <location>
        <position position="115"/>
    </location>
</feature>
<name>A0AAD9UT23_ACRCE</name>
<dbReference type="EMBL" id="JARQWQ010000143">
    <property type="protein sequence ID" value="KAK2548600.1"/>
    <property type="molecule type" value="Genomic_DNA"/>
</dbReference>
<feature type="non-terminal residue" evidence="1">
    <location>
        <position position="1"/>
    </location>
</feature>
<organism evidence="1 2">
    <name type="scientific">Acropora cervicornis</name>
    <name type="common">Staghorn coral</name>
    <dbReference type="NCBI Taxonomy" id="6130"/>
    <lineage>
        <taxon>Eukaryota</taxon>
        <taxon>Metazoa</taxon>
        <taxon>Cnidaria</taxon>
        <taxon>Anthozoa</taxon>
        <taxon>Hexacorallia</taxon>
        <taxon>Scleractinia</taxon>
        <taxon>Astrocoeniina</taxon>
        <taxon>Acroporidae</taxon>
        <taxon>Acropora</taxon>
    </lineage>
</organism>
<comment type="caution">
    <text evidence="1">The sequence shown here is derived from an EMBL/GenBank/DDBJ whole genome shotgun (WGS) entry which is preliminary data.</text>
</comment>
<gene>
    <name evidence="1" type="ORF">P5673_031198</name>
</gene>
<evidence type="ECO:0000313" key="2">
    <source>
        <dbReference type="Proteomes" id="UP001249851"/>
    </source>
</evidence>
<dbReference type="AlphaFoldDB" id="A0AAD9UT23"/>
<reference evidence="1" key="2">
    <citation type="journal article" date="2023" name="Science">
        <title>Genomic signatures of disease resistance in endangered staghorn corals.</title>
        <authorList>
            <person name="Vollmer S.V."/>
            <person name="Selwyn J.D."/>
            <person name="Despard B.A."/>
            <person name="Roesel C.L."/>
        </authorList>
    </citation>
    <scope>NUCLEOTIDE SEQUENCE</scope>
    <source>
        <strain evidence="1">K2</strain>
    </source>
</reference>
<keyword evidence="2" id="KW-1185">Reference proteome</keyword>
<sequence>INHDVQVFHEMSFIQNSQATANKAEYGMKDNHSQPLCNPCRYTGIVSRFGRNPKALCLMFNAIVHLIYVNHNNCQLQSCNHCTDAENGNQQGSPLSHCFGFIDGTVCRGGSRVVQ</sequence>
<protein>
    <submittedName>
        <fullName evidence="1">Uncharacterized protein</fullName>
    </submittedName>
</protein>
<reference evidence="1" key="1">
    <citation type="journal article" date="2023" name="G3 (Bethesda)">
        <title>Whole genome assembly and annotation of the endangered Caribbean coral Acropora cervicornis.</title>
        <authorList>
            <person name="Selwyn J.D."/>
            <person name="Vollmer S.V."/>
        </authorList>
    </citation>
    <scope>NUCLEOTIDE SEQUENCE</scope>
    <source>
        <strain evidence="1">K2</strain>
    </source>
</reference>
<dbReference type="Proteomes" id="UP001249851">
    <property type="component" value="Unassembled WGS sequence"/>
</dbReference>
<proteinExistence type="predicted"/>
<evidence type="ECO:0000313" key="1">
    <source>
        <dbReference type="EMBL" id="KAK2548600.1"/>
    </source>
</evidence>